<protein>
    <recommendedName>
        <fullName evidence="1">Integrase catalytic domain-containing protein</fullName>
    </recommendedName>
</protein>
<dbReference type="EMBL" id="QMPY01000105">
    <property type="protein sequence ID" value="RLE07297.1"/>
    <property type="molecule type" value="Genomic_DNA"/>
</dbReference>
<dbReference type="GO" id="GO:0003676">
    <property type="term" value="F:nucleic acid binding"/>
    <property type="evidence" value="ECO:0007669"/>
    <property type="project" value="InterPro"/>
</dbReference>
<dbReference type="PANTHER" id="PTHR35004">
    <property type="entry name" value="TRANSPOSASE RV3428C-RELATED"/>
    <property type="match status" value="1"/>
</dbReference>
<sequence>MIKEKMYEKVQLFKRLGYSRSEISSKLEIDPRTTAKYYAMDEGEFKAYRREHMFRDKVFEDYEKDILEVYRINEFQKLNMSAVYDYLEEKYGTLSGTEQTLRNYIGYLIATDKLRLNEKVRLYTKVPELPFGQQMQLDFGQQRLRSGLKLYIFASLLSASRYKYVIFQDHAFRTKEVISHLLNCFDYFGGVPEEIVIDQDNLMVVSENAGDIIYTDDFKYFIEEQKIRMYVCRKADPETKGKIENLIKYVKHNFLSLRDFTSVDEANESGFTWLKRRANGKISQATKQIPQLLIDEEQKHLRSVQNSIFRKNSLMGREKRIASEKAYISVEASSYQLPLKYQNKTVEIYTTKHKLFVFDLYTGKQIIEYELSPFPGRILSKREQGRETEKTAHELKTFVSKMFESKNWTSFVARNFKRFPRYVRDQCLEAKRYFLNKDINHDILEEALKYCLENDTPSFSNLHDTYVYFKRASQGPNDSAQEIPILNKEYQGVHKPLEVTERSLSVYKKLLGKGAVI</sequence>
<feature type="domain" description="Integrase catalytic" evidence="1">
    <location>
        <begin position="126"/>
        <end position="298"/>
    </location>
</feature>
<dbReference type="SUPFAM" id="SSF53098">
    <property type="entry name" value="Ribonuclease H-like"/>
    <property type="match status" value="1"/>
</dbReference>
<evidence type="ECO:0000313" key="3">
    <source>
        <dbReference type="Proteomes" id="UP000277457"/>
    </source>
</evidence>
<dbReference type="GO" id="GO:0015074">
    <property type="term" value="P:DNA integration"/>
    <property type="evidence" value="ECO:0007669"/>
    <property type="project" value="InterPro"/>
</dbReference>
<dbReference type="Gene3D" id="3.30.420.10">
    <property type="entry name" value="Ribonuclease H-like superfamily/Ribonuclease H"/>
    <property type="match status" value="1"/>
</dbReference>
<reference evidence="2 3" key="1">
    <citation type="submission" date="2018-06" db="EMBL/GenBank/DDBJ databases">
        <title>Extensive metabolic versatility and redundancy in microbially diverse, dynamic hydrothermal sediments.</title>
        <authorList>
            <person name="Dombrowski N."/>
            <person name="Teske A."/>
            <person name="Baker B.J."/>
        </authorList>
    </citation>
    <scope>NUCLEOTIDE SEQUENCE [LARGE SCALE GENOMIC DNA]</scope>
    <source>
        <strain evidence="2">B7_G13</strain>
    </source>
</reference>
<gene>
    <name evidence="2" type="ORF">DRZ78_03220</name>
</gene>
<accession>A0A662D0M9</accession>
<dbReference type="InterPro" id="IPR012337">
    <property type="entry name" value="RNaseH-like_sf"/>
</dbReference>
<dbReference type="PROSITE" id="PS50994">
    <property type="entry name" value="INTEGRASE"/>
    <property type="match status" value="1"/>
</dbReference>
<evidence type="ECO:0000313" key="2">
    <source>
        <dbReference type="EMBL" id="RLE07297.1"/>
    </source>
</evidence>
<comment type="caution">
    <text evidence="2">The sequence shown here is derived from an EMBL/GenBank/DDBJ whole genome shotgun (WGS) entry which is preliminary data.</text>
</comment>
<proteinExistence type="predicted"/>
<dbReference type="Proteomes" id="UP000277457">
    <property type="component" value="Unassembled WGS sequence"/>
</dbReference>
<name>A0A662D0M9_UNCAE</name>
<dbReference type="InterPro" id="IPR036397">
    <property type="entry name" value="RNaseH_sf"/>
</dbReference>
<organism evidence="2 3">
    <name type="scientific">Aerophobetes bacterium</name>
    <dbReference type="NCBI Taxonomy" id="2030807"/>
    <lineage>
        <taxon>Bacteria</taxon>
        <taxon>Candidatus Aerophobota</taxon>
    </lineage>
</organism>
<dbReference type="InterPro" id="IPR001584">
    <property type="entry name" value="Integrase_cat-core"/>
</dbReference>
<dbReference type="AlphaFoldDB" id="A0A662D0M9"/>
<dbReference type="PANTHER" id="PTHR35004:SF7">
    <property type="entry name" value="INTEGRASE PROTEIN"/>
    <property type="match status" value="1"/>
</dbReference>
<evidence type="ECO:0000259" key="1">
    <source>
        <dbReference type="PROSITE" id="PS50994"/>
    </source>
</evidence>